<dbReference type="OrthoDB" id="39591at2759"/>
<dbReference type="AlphaFoldDB" id="A0A8H7ZJG3"/>
<dbReference type="EMBL" id="JAEFCI010013350">
    <property type="protein sequence ID" value="KAG5455459.1"/>
    <property type="molecule type" value="Genomic_DNA"/>
</dbReference>
<evidence type="ECO:0000259" key="1">
    <source>
        <dbReference type="Pfam" id="PF25267"/>
    </source>
</evidence>
<sequence length="285" mass="30083">MATGRADGPGAAQAASQGAPSLAHALQSAQKLLGNESPGGAGPEKRGLAALLARRLLDAGFVEEESYLSISGQHAVRGRFAFACLAVLEVVHRALVSDATAHLGVRDLRTVRGLLEVVVAWGLLPHFLPAVGVSLARRVRSGNSAVMAGQPLFDPLRDESARLCDLDASISSGRLYQVLSVIMGWVSSAASRRGLSDIVCTKYLADLFAGLAQLSYGPPTCSYCDEPGKVDRDLEPGVADAGTDNLPVKLFRIMGAAHYPDVGPAERDQAKNWLKTLFALYVPLL</sequence>
<dbReference type="Pfam" id="PF25267">
    <property type="entry name" value="TANGO6_N"/>
    <property type="match status" value="1"/>
</dbReference>
<comment type="caution">
    <text evidence="2">The sequence shown here is derived from an EMBL/GenBank/DDBJ whole genome shotgun (WGS) entry which is preliminary data.</text>
</comment>
<dbReference type="InterPro" id="IPR057347">
    <property type="entry name" value="TANGO6_N"/>
</dbReference>
<reference evidence="2 3" key="1">
    <citation type="journal article" name="Sci. Rep.">
        <title>Genome-scale phylogenetic analyses confirm Olpidium as the closest living zoosporic fungus to the non-flagellated, terrestrial fungi.</title>
        <authorList>
            <person name="Chang Y."/>
            <person name="Rochon D."/>
            <person name="Sekimoto S."/>
            <person name="Wang Y."/>
            <person name="Chovatia M."/>
            <person name="Sandor L."/>
            <person name="Salamov A."/>
            <person name="Grigoriev I.V."/>
            <person name="Stajich J.E."/>
            <person name="Spatafora J.W."/>
        </authorList>
    </citation>
    <scope>NUCLEOTIDE SEQUENCE [LARGE SCALE GENOMIC DNA]</scope>
    <source>
        <strain evidence="2">S191</strain>
    </source>
</reference>
<accession>A0A8H7ZJG3</accession>
<proteinExistence type="predicted"/>
<gene>
    <name evidence="2" type="ORF">BJ554DRAFT_5120</name>
</gene>
<protein>
    <recommendedName>
        <fullName evidence="1">TANGO6 N-terminal domain-containing protein</fullName>
    </recommendedName>
</protein>
<evidence type="ECO:0000313" key="3">
    <source>
        <dbReference type="Proteomes" id="UP000673691"/>
    </source>
</evidence>
<dbReference type="Proteomes" id="UP000673691">
    <property type="component" value="Unassembled WGS sequence"/>
</dbReference>
<keyword evidence="3" id="KW-1185">Reference proteome</keyword>
<name>A0A8H7ZJG3_9FUNG</name>
<organism evidence="2 3">
    <name type="scientific">Olpidium bornovanus</name>
    <dbReference type="NCBI Taxonomy" id="278681"/>
    <lineage>
        <taxon>Eukaryota</taxon>
        <taxon>Fungi</taxon>
        <taxon>Fungi incertae sedis</taxon>
        <taxon>Olpidiomycota</taxon>
        <taxon>Olpidiomycotina</taxon>
        <taxon>Olpidiomycetes</taxon>
        <taxon>Olpidiales</taxon>
        <taxon>Olpidiaceae</taxon>
        <taxon>Olpidium</taxon>
    </lineage>
</organism>
<feature type="domain" description="TANGO6 N-terminal" evidence="1">
    <location>
        <begin position="103"/>
        <end position="220"/>
    </location>
</feature>
<evidence type="ECO:0000313" key="2">
    <source>
        <dbReference type="EMBL" id="KAG5455459.1"/>
    </source>
</evidence>